<keyword evidence="3" id="KW-0349">Heme</keyword>
<keyword evidence="6" id="KW-0408">Iron</keyword>
<dbReference type="GO" id="GO:0046872">
    <property type="term" value="F:metal ion binding"/>
    <property type="evidence" value="ECO:0007669"/>
    <property type="project" value="UniProtKB-KW"/>
</dbReference>
<organism evidence="9 10">
    <name type="scientific">Sphaceloma murrayae</name>
    <dbReference type="NCBI Taxonomy" id="2082308"/>
    <lineage>
        <taxon>Eukaryota</taxon>
        <taxon>Fungi</taxon>
        <taxon>Dikarya</taxon>
        <taxon>Ascomycota</taxon>
        <taxon>Pezizomycotina</taxon>
        <taxon>Dothideomycetes</taxon>
        <taxon>Dothideomycetidae</taxon>
        <taxon>Myriangiales</taxon>
        <taxon>Elsinoaceae</taxon>
        <taxon>Sphaceloma</taxon>
    </lineage>
</organism>
<dbReference type="NCBIfam" id="TIGR01413">
    <property type="entry name" value="Dyp_perox_fam"/>
    <property type="match status" value="1"/>
</dbReference>
<comment type="cofactor">
    <cofactor evidence="1">
        <name>heme b</name>
        <dbReference type="ChEBI" id="CHEBI:60344"/>
    </cofactor>
</comment>
<comment type="caution">
    <text evidence="9">The sequence shown here is derived from an EMBL/GenBank/DDBJ whole genome shotgun (WGS) entry which is preliminary data.</text>
</comment>
<evidence type="ECO:0000256" key="6">
    <source>
        <dbReference type="ARBA" id="ARBA00023004"/>
    </source>
</evidence>
<dbReference type="Pfam" id="PF21105">
    <property type="entry name" value="DyP_N"/>
    <property type="match status" value="1"/>
</dbReference>
<dbReference type="PANTHER" id="PTHR30521:SF4">
    <property type="entry name" value="DEFERROCHELATASE"/>
    <property type="match status" value="1"/>
</dbReference>
<evidence type="ECO:0000313" key="10">
    <source>
        <dbReference type="Proteomes" id="UP000243797"/>
    </source>
</evidence>
<evidence type="ECO:0000256" key="2">
    <source>
        <dbReference type="ARBA" id="ARBA00022559"/>
    </source>
</evidence>
<dbReference type="GO" id="GO:0005829">
    <property type="term" value="C:cytosol"/>
    <property type="evidence" value="ECO:0007669"/>
    <property type="project" value="TreeGrafter"/>
</dbReference>
<proteinExistence type="inferred from homology"/>
<keyword evidence="5" id="KW-0560">Oxidoreductase</keyword>
<dbReference type="InterPro" id="IPR011008">
    <property type="entry name" value="Dimeric_a/b-barrel"/>
</dbReference>
<sequence>MAATFDLNNIQGDVFPSLPKKTQTFFFFKIVSDIDRFKQDVGRLVPHIATGTKVQNDRSKISEVKRSGNGGLLTVSGVNIAFSKEGLLKLGLNQNNGDKLGDSFFDNGMLSDAQTLGDKGTRKADGSFVPAWEPAFASQDIDGVILVAGDCRSTVAQAITDVKSLFGFDQSPSVSEVLTIVGDVRPGAQDGHEHFGFEDGISQPAIDGVDAFINPGQVTVPQGVVFCGRDGDTLARPSWALDGSFLCFRKLAQLVPEFDNFLAQNTSIITAGNNTLPQDQAKELLGARLVGRWKSGAPIELAPTADDPDLAQDKARNNNFDFSGDAGKVCPFAAHIRKTNPRSDFATAGLSDPTALTNHLFPRRGIPYGPEVTAAEADGHRTTEDRGLLFNPNPGFDPIIGQNADDSDRTMTGAAVGDVGSSLNLGPFEWVVSKGGAYFFTPSIPALKEKFSTGWA</sequence>
<accession>A0A2K1QLF8</accession>
<keyword evidence="2" id="KW-0575">Peroxidase</keyword>
<gene>
    <name evidence="9" type="ORF">CAC42_4105</name>
</gene>
<reference evidence="9 10" key="1">
    <citation type="submission" date="2017-06" db="EMBL/GenBank/DDBJ databases">
        <title>Draft genome sequence of a variant of Elsinoe murrayae.</title>
        <authorList>
            <person name="Cheng Q."/>
        </authorList>
    </citation>
    <scope>NUCLEOTIDE SEQUENCE [LARGE SCALE GENOMIC DNA]</scope>
    <source>
        <strain evidence="9 10">CQ-2017a</strain>
    </source>
</reference>
<dbReference type="PROSITE" id="PS51404">
    <property type="entry name" value="DYP_PEROXIDASE"/>
    <property type="match status" value="1"/>
</dbReference>
<feature type="domain" description="DyP dimeric alpha+beta barrel" evidence="8">
    <location>
        <begin position="9"/>
        <end position="186"/>
    </location>
</feature>
<dbReference type="OrthoDB" id="3207336at2759"/>
<evidence type="ECO:0000256" key="7">
    <source>
        <dbReference type="ARBA" id="ARBA00025737"/>
    </source>
</evidence>
<protein>
    <recommendedName>
        <fullName evidence="8">DyP dimeric alpha+beta barrel domain-containing protein</fullName>
    </recommendedName>
</protein>
<dbReference type="SUPFAM" id="SSF54909">
    <property type="entry name" value="Dimeric alpha+beta barrel"/>
    <property type="match status" value="1"/>
</dbReference>
<keyword evidence="4" id="KW-0479">Metal-binding</keyword>
<dbReference type="GO" id="GO:0020037">
    <property type="term" value="F:heme binding"/>
    <property type="evidence" value="ECO:0007669"/>
    <property type="project" value="InterPro"/>
</dbReference>
<evidence type="ECO:0000256" key="5">
    <source>
        <dbReference type="ARBA" id="ARBA00023002"/>
    </source>
</evidence>
<name>A0A2K1QLF8_9PEZI</name>
<evidence type="ECO:0000259" key="8">
    <source>
        <dbReference type="Pfam" id="PF21105"/>
    </source>
</evidence>
<dbReference type="InterPro" id="IPR006314">
    <property type="entry name" value="Dyp_peroxidase"/>
</dbReference>
<evidence type="ECO:0000256" key="1">
    <source>
        <dbReference type="ARBA" id="ARBA00001970"/>
    </source>
</evidence>
<dbReference type="Proteomes" id="UP000243797">
    <property type="component" value="Unassembled WGS sequence"/>
</dbReference>
<dbReference type="AlphaFoldDB" id="A0A2K1QLF8"/>
<dbReference type="EMBL" id="NKHZ01000068">
    <property type="protein sequence ID" value="PNS15653.1"/>
    <property type="molecule type" value="Genomic_DNA"/>
</dbReference>
<dbReference type="InterPro" id="IPR049509">
    <property type="entry name" value="DyP_N"/>
</dbReference>
<evidence type="ECO:0000256" key="3">
    <source>
        <dbReference type="ARBA" id="ARBA00022617"/>
    </source>
</evidence>
<evidence type="ECO:0000256" key="4">
    <source>
        <dbReference type="ARBA" id="ARBA00022723"/>
    </source>
</evidence>
<comment type="similarity">
    <text evidence="7">Belongs to the DyP-type peroxidase family.</text>
</comment>
<dbReference type="PANTHER" id="PTHR30521">
    <property type="entry name" value="DEFERROCHELATASE/PEROXIDASE"/>
    <property type="match status" value="1"/>
</dbReference>
<evidence type="ECO:0000313" key="9">
    <source>
        <dbReference type="EMBL" id="PNS15653.1"/>
    </source>
</evidence>
<dbReference type="STRING" id="2082308.A0A2K1QLF8"/>
<dbReference type="GO" id="GO:0004601">
    <property type="term" value="F:peroxidase activity"/>
    <property type="evidence" value="ECO:0007669"/>
    <property type="project" value="UniProtKB-KW"/>
</dbReference>
<dbReference type="InParanoid" id="A0A2K1QLF8"/>
<keyword evidence="10" id="KW-1185">Reference proteome</keyword>